<dbReference type="RefSeq" id="XP_001803327.1">
    <property type="nucleotide sequence ID" value="XM_001803275.1"/>
</dbReference>
<dbReference type="HOGENOM" id="CLU_3207832_0_0_1"/>
<dbReference type="Proteomes" id="UP000001055">
    <property type="component" value="Unassembled WGS sequence"/>
</dbReference>
<name>Q0U552_PHANO</name>
<proteinExistence type="predicted"/>
<dbReference type="GeneID" id="5980242"/>
<sequence>MCPPTHTRRISFAPTIPSQLNVVHEIAAHLPRANMVKVFDNALPH</sequence>
<protein>
    <submittedName>
        <fullName evidence="1">Uncharacterized protein</fullName>
    </submittedName>
</protein>
<evidence type="ECO:0000313" key="1">
    <source>
        <dbReference type="EMBL" id="EAT79439.1"/>
    </source>
</evidence>
<accession>Q0U552</accession>
<organism evidence="1 2">
    <name type="scientific">Phaeosphaeria nodorum (strain SN15 / ATCC MYA-4574 / FGSC 10173)</name>
    <name type="common">Glume blotch fungus</name>
    <name type="synonym">Parastagonospora nodorum</name>
    <dbReference type="NCBI Taxonomy" id="321614"/>
    <lineage>
        <taxon>Eukaryota</taxon>
        <taxon>Fungi</taxon>
        <taxon>Dikarya</taxon>
        <taxon>Ascomycota</taxon>
        <taxon>Pezizomycotina</taxon>
        <taxon>Dothideomycetes</taxon>
        <taxon>Pleosporomycetidae</taxon>
        <taxon>Pleosporales</taxon>
        <taxon>Pleosporineae</taxon>
        <taxon>Phaeosphaeriaceae</taxon>
        <taxon>Parastagonospora</taxon>
    </lineage>
</organism>
<dbReference type="KEGG" id="pno:SNOG_13112"/>
<evidence type="ECO:0000313" key="2">
    <source>
        <dbReference type="Proteomes" id="UP000001055"/>
    </source>
</evidence>
<dbReference type="InParanoid" id="Q0U552"/>
<dbReference type="EMBL" id="CH445349">
    <property type="protein sequence ID" value="EAT79439.1"/>
    <property type="molecule type" value="Genomic_DNA"/>
</dbReference>
<dbReference type="AlphaFoldDB" id="Q0U552"/>
<gene>
    <name evidence="1" type="ORF">SNOG_13112</name>
</gene>
<reference evidence="2" key="1">
    <citation type="journal article" date="2007" name="Plant Cell">
        <title>Dothideomycete-plant interactions illuminated by genome sequencing and EST analysis of the wheat pathogen Stagonospora nodorum.</title>
        <authorList>
            <person name="Hane J.K."/>
            <person name="Lowe R.G."/>
            <person name="Solomon P.S."/>
            <person name="Tan K.C."/>
            <person name="Schoch C.L."/>
            <person name="Spatafora J.W."/>
            <person name="Crous P.W."/>
            <person name="Kodira C."/>
            <person name="Birren B.W."/>
            <person name="Galagan J.E."/>
            <person name="Torriani S.F."/>
            <person name="McDonald B.A."/>
            <person name="Oliver R.P."/>
        </authorList>
    </citation>
    <scope>NUCLEOTIDE SEQUENCE [LARGE SCALE GENOMIC DNA]</scope>
    <source>
        <strain evidence="2">SN15 / ATCC MYA-4574 / FGSC 10173</strain>
    </source>
</reference>